<proteinExistence type="predicted"/>
<evidence type="ECO:0000313" key="1">
    <source>
        <dbReference type="EMBL" id="CAD8300420.1"/>
    </source>
</evidence>
<dbReference type="EMBL" id="HBEC01033478">
    <property type="protein sequence ID" value="CAD8300420.1"/>
    <property type="molecule type" value="Transcribed_RNA"/>
</dbReference>
<accession>A0A7R9VMS6</accession>
<dbReference type="AlphaFoldDB" id="A0A7R9VMS6"/>
<organism evidence="1">
    <name type="scientific">Chlamydomonas euryale</name>
    <dbReference type="NCBI Taxonomy" id="1486919"/>
    <lineage>
        <taxon>Eukaryota</taxon>
        <taxon>Viridiplantae</taxon>
        <taxon>Chlorophyta</taxon>
        <taxon>core chlorophytes</taxon>
        <taxon>Chlorophyceae</taxon>
        <taxon>CS clade</taxon>
        <taxon>Chlamydomonadales</taxon>
        <taxon>Chlamydomonadaceae</taxon>
        <taxon>Chlamydomonas</taxon>
    </lineage>
</organism>
<reference evidence="1" key="1">
    <citation type="submission" date="2021-01" db="EMBL/GenBank/DDBJ databases">
        <authorList>
            <person name="Corre E."/>
            <person name="Pelletier E."/>
            <person name="Niang G."/>
            <person name="Scheremetjew M."/>
            <person name="Finn R."/>
            <person name="Kale V."/>
            <person name="Holt S."/>
            <person name="Cochrane G."/>
            <person name="Meng A."/>
            <person name="Brown T."/>
            <person name="Cohen L."/>
        </authorList>
    </citation>
    <scope>NUCLEOTIDE SEQUENCE</scope>
    <source>
        <strain evidence="1">CCMP219</strain>
    </source>
</reference>
<sequence>MLSEVATMLEREVALRRRAVNALAGIGTNSLPHGADHAGAAAAAPAVLNAVASAAAAMFGGGGAAAGEAADGADAAPSEAAVRGALTVMQSAWIVLPNVRPERIAEVAEGLAEDMAGF</sequence>
<gene>
    <name evidence="1" type="ORF">CEUR00632_LOCUS15561</name>
</gene>
<name>A0A7R9VMS6_9CHLO</name>
<protein>
    <submittedName>
        <fullName evidence="1">Uncharacterized protein</fullName>
    </submittedName>
</protein>